<evidence type="ECO:0000259" key="3">
    <source>
        <dbReference type="Pfam" id="PF06580"/>
    </source>
</evidence>
<evidence type="ECO:0000313" key="7">
    <source>
        <dbReference type="Proteomes" id="UP000628442"/>
    </source>
</evidence>
<dbReference type="AlphaFoldDB" id="A0A411WUT5"/>
<feature type="transmembrane region" description="Helical" evidence="2">
    <location>
        <begin position="75"/>
        <end position="96"/>
    </location>
</feature>
<keyword evidence="5" id="KW-0418">Kinase</keyword>
<feature type="domain" description="Signal transduction histidine kinase internal region" evidence="3">
    <location>
        <begin position="159"/>
        <end position="239"/>
    </location>
</feature>
<evidence type="ECO:0000313" key="6">
    <source>
        <dbReference type="Proteomes" id="UP000292307"/>
    </source>
</evidence>
<accession>A0A411WUT5</accession>
<dbReference type="EMBL" id="BMWV01000002">
    <property type="protein sequence ID" value="GGY32477.1"/>
    <property type="molecule type" value="Genomic_DNA"/>
</dbReference>
<dbReference type="Pfam" id="PF06580">
    <property type="entry name" value="His_kinase"/>
    <property type="match status" value="1"/>
</dbReference>
<feature type="transmembrane region" description="Helical" evidence="2">
    <location>
        <begin position="16"/>
        <end position="35"/>
    </location>
</feature>
<protein>
    <submittedName>
        <fullName evidence="5">Sensor histidine kinase</fullName>
    </submittedName>
</protein>
<name>A0A411WUT5_9BURK</name>
<dbReference type="Proteomes" id="UP000292307">
    <property type="component" value="Chromosome"/>
</dbReference>
<proteinExistence type="predicted"/>
<feature type="region of interest" description="Disordered" evidence="1">
    <location>
        <begin position="364"/>
        <end position="392"/>
    </location>
</feature>
<evidence type="ECO:0000256" key="2">
    <source>
        <dbReference type="SAM" id="Phobius"/>
    </source>
</evidence>
<evidence type="ECO:0000313" key="5">
    <source>
        <dbReference type="EMBL" id="QBI00543.1"/>
    </source>
</evidence>
<dbReference type="EMBL" id="CP036401">
    <property type="protein sequence ID" value="QBI00543.1"/>
    <property type="molecule type" value="Genomic_DNA"/>
</dbReference>
<dbReference type="Proteomes" id="UP000628442">
    <property type="component" value="Unassembled WGS sequence"/>
</dbReference>
<reference evidence="4" key="3">
    <citation type="submission" date="2022-12" db="EMBL/GenBank/DDBJ databases">
        <authorList>
            <person name="Sun Q."/>
            <person name="Kim S."/>
        </authorList>
    </citation>
    <scope>NUCLEOTIDE SEQUENCE</scope>
    <source>
        <strain evidence="4">KCTC 12343</strain>
    </source>
</reference>
<evidence type="ECO:0000313" key="4">
    <source>
        <dbReference type="EMBL" id="GGY32477.1"/>
    </source>
</evidence>
<dbReference type="GO" id="GO:0016020">
    <property type="term" value="C:membrane"/>
    <property type="evidence" value="ECO:0007669"/>
    <property type="project" value="InterPro"/>
</dbReference>
<dbReference type="PANTHER" id="PTHR34220">
    <property type="entry name" value="SENSOR HISTIDINE KINASE YPDA"/>
    <property type="match status" value="1"/>
</dbReference>
<organism evidence="4 7">
    <name type="scientific">Pseudoduganella albidiflava</name>
    <dbReference type="NCBI Taxonomy" id="321983"/>
    <lineage>
        <taxon>Bacteria</taxon>
        <taxon>Pseudomonadati</taxon>
        <taxon>Pseudomonadota</taxon>
        <taxon>Betaproteobacteria</taxon>
        <taxon>Burkholderiales</taxon>
        <taxon>Oxalobacteraceae</taxon>
        <taxon>Telluria group</taxon>
        <taxon>Pseudoduganella</taxon>
    </lineage>
</organism>
<gene>
    <name evidence="5" type="ORF">EYF70_06500</name>
    <name evidence="4" type="ORF">GCM10007387_13350</name>
</gene>
<feature type="transmembrane region" description="Helical" evidence="2">
    <location>
        <begin position="117"/>
        <end position="138"/>
    </location>
</feature>
<feature type="compositionally biased region" description="Basic and acidic residues" evidence="1">
    <location>
        <begin position="367"/>
        <end position="392"/>
    </location>
</feature>
<feature type="transmembrane region" description="Helical" evidence="2">
    <location>
        <begin position="44"/>
        <end position="63"/>
    </location>
</feature>
<dbReference type="OrthoDB" id="2514702at2"/>
<dbReference type="InterPro" id="IPR036890">
    <property type="entry name" value="HATPase_C_sf"/>
</dbReference>
<keyword evidence="2" id="KW-0472">Membrane</keyword>
<dbReference type="SUPFAM" id="SSF55874">
    <property type="entry name" value="ATPase domain of HSP90 chaperone/DNA topoisomerase II/histidine kinase"/>
    <property type="match status" value="1"/>
</dbReference>
<dbReference type="PANTHER" id="PTHR34220:SF7">
    <property type="entry name" value="SENSOR HISTIDINE KINASE YPDA"/>
    <property type="match status" value="1"/>
</dbReference>
<sequence>MSPRSFDTASLADPPFHHALLAALPITVCIAIMGVPDVGHERPLIFRTLYLCTYLAWIAPTAWLQRELWRRGLPWWGTALALLAASYAMSVANSLLGQTVAIRLGLRATHDWAMLFAGLDGCWLPLIAFCASHAVVAYNSALGEERTRSAEALLLARDAELRALRYQLQPHFLFNTLNGVSALVATGRDRDANRMIAQLADLLRATLATEHAHEHALADELALTENYLEIEKARLGERLRIAIEVGPGLLDAQVPCLLLQPLAENAVRHGIAPDPAGGALGLTIAATGGTLHIRVVNDARMGGDNGASLGVGMRNVAERLRKLYGGAYRFTARHVAGGRFEVSIELPLRRESVAGASWERGSWVRTTGERTSGERTTGERTTGERTTGERAA</sequence>
<keyword evidence="2" id="KW-1133">Transmembrane helix</keyword>
<keyword evidence="5" id="KW-0808">Transferase</keyword>
<dbReference type="GO" id="GO:0000155">
    <property type="term" value="F:phosphorelay sensor kinase activity"/>
    <property type="evidence" value="ECO:0007669"/>
    <property type="project" value="InterPro"/>
</dbReference>
<keyword evidence="6" id="KW-1185">Reference proteome</keyword>
<dbReference type="InterPro" id="IPR050640">
    <property type="entry name" value="Bact_2-comp_sensor_kinase"/>
</dbReference>
<dbReference type="RefSeq" id="WP_131144677.1">
    <property type="nucleotide sequence ID" value="NZ_BMWV01000002.1"/>
</dbReference>
<keyword evidence="2" id="KW-0812">Transmembrane</keyword>
<reference evidence="4" key="1">
    <citation type="journal article" date="2014" name="Int. J. Syst. Evol. Microbiol.">
        <title>Complete genome sequence of Corynebacterium casei LMG S-19264T (=DSM 44701T), isolated from a smear-ripened cheese.</title>
        <authorList>
            <consortium name="US DOE Joint Genome Institute (JGI-PGF)"/>
            <person name="Walter F."/>
            <person name="Albersmeier A."/>
            <person name="Kalinowski J."/>
            <person name="Ruckert C."/>
        </authorList>
    </citation>
    <scope>NUCLEOTIDE SEQUENCE</scope>
    <source>
        <strain evidence="4">KCTC 12343</strain>
    </source>
</reference>
<dbReference type="Gene3D" id="3.30.565.10">
    <property type="entry name" value="Histidine kinase-like ATPase, C-terminal domain"/>
    <property type="match status" value="1"/>
</dbReference>
<dbReference type="InterPro" id="IPR010559">
    <property type="entry name" value="Sig_transdc_His_kin_internal"/>
</dbReference>
<reference evidence="5 6" key="2">
    <citation type="submission" date="2019-02" db="EMBL/GenBank/DDBJ databases">
        <title>Draft Genome Sequences of Six Type Strains of the Genus Massilia.</title>
        <authorList>
            <person name="Miess H."/>
            <person name="Frediansyhah A."/>
            <person name="Gross H."/>
        </authorList>
    </citation>
    <scope>NUCLEOTIDE SEQUENCE [LARGE SCALE GENOMIC DNA]</scope>
    <source>
        <strain evidence="5 6">DSM 17472</strain>
    </source>
</reference>
<evidence type="ECO:0000256" key="1">
    <source>
        <dbReference type="SAM" id="MobiDB-lite"/>
    </source>
</evidence>